<keyword evidence="2" id="KW-1185">Reference proteome</keyword>
<reference evidence="2" key="1">
    <citation type="journal article" date="2017" name="Nat. Commun.">
        <title>The asparagus genome sheds light on the origin and evolution of a young Y chromosome.</title>
        <authorList>
            <person name="Harkess A."/>
            <person name="Zhou J."/>
            <person name="Xu C."/>
            <person name="Bowers J.E."/>
            <person name="Van der Hulst R."/>
            <person name="Ayyampalayam S."/>
            <person name="Mercati F."/>
            <person name="Riccardi P."/>
            <person name="McKain M.R."/>
            <person name="Kakrana A."/>
            <person name="Tang H."/>
            <person name="Ray J."/>
            <person name="Groenendijk J."/>
            <person name="Arikit S."/>
            <person name="Mathioni S.M."/>
            <person name="Nakano M."/>
            <person name="Shan H."/>
            <person name="Telgmann-Rauber A."/>
            <person name="Kanno A."/>
            <person name="Yue Z."/>
            <person name="Chen H."/>
            <person name="Li W."/>
            <person name="Chen Y."/>
            <person name="Xu X."/>
            <person name="Zhang Y."/>
            <person name="Luo S."/>
            <person name="Chen H."/>
            <person name="Gao J."/>
            <person name="Mao Z."/>
            <person name="Pires J.C."/>
            <person name="Luo M."/>
            <person name="Kudrna D."/>
            <person name="Wing R.A."/>
            <person name="Meyers B.C."/>
            <person name="Yi K."/>
            <person name="Kong H."/>
            <person name="Lavrijsen P."/>
            <person name="Sunseri F."/>
            <person name="Falavigna A."/>
            <person name="Ye Y."/>
            <person name="Leebens-Mack J.H."/>
            <person name="Chen G."/>
        </authorList>
    </citation>
    <scope>NUCLEOTIDE SEQUENCE [LARGE SCALE GENOMIC DNA]</scope>
    <source>
        <strain evidence="2">cv. DH0086</strain>
    </source>
</reference>
<accession>A0A1R3L6T6</accession>
<dbReference type="Proteomes" id="UP000243459">
    <property type="component" value="Unassembled WGS sequence"/>
</dbReference>
<sequence>MLSGSISFTHVEDVSRAEIFVAENESASGRYICCAINTSLPELAEFLSKRYPQYNVPTNFTDVSKKARLSLSSTKLIREGFKFEKKDLGTIYEDSIEYVKTAGLLPN</sequence>
<dbReference type="Gene3D" id="3.40.50.720">
    <property type="entry name" value="NAD(P)-binding Rossmann-like Domain"/>
    <property type="match status" value="1"/>
</dbReference>
<evidence type="ECO:0000313" key="2">
    <source>
        <dbReference type="Proteomes" id="UP000243459"/>
    </source>
</evidence>
<name>A0A1R3L6T6_ASPOF</name>
<organism evidence="1 2">
    <name type="scientific">Asparagus officinalis</name>
    <name type="common">Garden asparagus</name>
    <dbReference type="NCBI Taxonomy" id="4686"/>
    <lineage>
        <taxon>Eukaryota</taxon>
        <taxon>Viridiplantae</taxon>
        <taxon>Streptophyta</taxon>
        <taxon>Embryophyta</taxon>
        <taxon>Tracheophyta</taxon>
        <taxon>Spermatophyta</taxon>
        <taxon>Magnoliopsida</taxon>
        <taxon>Liliopsida</taxon>
        <taxon>Asparagales</taxon>
        <taxon>Asparagaceae</taxon>
        <taxon>Asparagoideae</taxon>
        <taxon>Asparagus</taxon>
    </lineage>
</organism>
<gene>
    <name evidence="1" type="ORF">A4U43_UnF4870</name>
</gene>
<dbReference type="Gramene" id="ONK55331">
    <property type="protein sequence ID" value="ONK55331"/>
    <property type="gene ID" value="A4U43_UnF4870"/>
</dbReference>
<dbReference type="InterPro" id="IPR036291">
    <property type="entry name" value="NAD(P)-bd_dom_sf"/>
</dbReference>
<proteinExistence type="predicted"/>
<dbReference type="EMBL" id="KV863576">
    <property type="protein sequence ID" value="ONK55331.1"/>
    <property type="molecule type" value="Genomic_DNA"/>
</dbReference>
<dbReference type="AlphaFoldDB" id="A0A1R3L6T6"/>
<dbReference type="SUPFAM" id="SSF51735">
    <property type="entry name" value="NAD(P)-binding Rossmann-fold domains"/>
    <property type="match status" value="1"/>
</dbReference>
<protein>
    <recommendedName>
        <fullName evidence="3">NAD-dependent epimerase/dehydratase domain-containing protein</fullName>
    </recommendedName>
</protein>
<evidence type="ECO:0008006" key="3">
    <source>
        <dbReference type="Google" id="ProtNLM"/>
    </source>
</evidence>
<evidence type="ECO:0000313" key="1">
    <source>
        <dbReference type="EMBL" id="ONK55331.1"/>
    </source>
</evidence>
<dbReference type="OMA" id="IKGMQFV"/>